<name>A0ABD5XUY2_9EURY</name>
<gene>
    <name evidence="2" type="ORF">ACFQRB_15570</name>
</gene>
<dbReference type="NCBIfam" id="TIGR04354">
    <property type="entry name" value="amphi-Trp"/>
    <property type="match status" value="1"/>
</dbReference>
<dbReference type="EMBL" id="JBHSZG010000001">
    <property type="protein sequence ID" value="MFC7137465.1"/>
    <property type="molecule type" value="Genomic_DNA"/>
</dbReference>
<dbReference type="AlphaFoldDB" id="A0ABD5XUY2"/>
<evidence type="ECO:0000313" key="3">
    <source>
        <dbReference type="Proteomes" id="UP001596368"/>
    </source>
</evidence>
<dbReference type="RefSeq" id="WP_284013340.1">
    <property type="nucleotide sequence ID" value="NZ_CP126156.1"/>
</dbReference>
<comment type="caution">
    <text evidence="2">The sequence shown here is derived from an EMBL/GenBank/DDBJ whole genome shotgun (WGS) entry which is preliminary data.</text>
</comment>
<sequence>MPEEVLFKSELRQDRHEIAAHLRAVADKLDDDGALTLTGAGDSLTMQVPATATFEVKAERETGSGPDELSVEFELEWDDVDDPAGGADGGLSIE</sequence>
<evidence type="ECO:0000313" key="2">
    <source>
        <dbReference type="EMBL" id="MFC7137465.1"/>
    </source>
</evidence>
<dbReference type="InterPro" id="IPR027598">
    <property type="entry name" value="Amphi-Trp_dom"/>
</dbReference>
<keyword evidence="3" id="KW-1185">Reference proteome</keyword>
<evidence type="ECO:0000259" key="1">
    <source>
        <dbReference type="Pfam" id="PF20068"/>
    </source>
</evidence>
<dbReference type="Proteomes" id="UP001596368">
    <property type="component" value="Unassembled WGS sequence"/>
</dbReference>
<proteinExistence type="predicted"/>
<protein>
    <submittedName>
        <fullName evidence="2">Amphi-Trp domain-containing protein</fullName>
    </submittedName>
</protein>
<dbReference type="GeneID" id="81120471"/>
<accession>A0ABD5XUY2</accession>
<feature type="domain" description="Amphi-Trp" evidence="1">
    <location>
        <begin position="1"/>
        <end position="94"/>
    </location>
</feature>
<organism evidence="2 3">
    <name type="scientific">Halobaculum litoreum</name>
    <dbReference type="NCBI Taxonomy" id="3031998"/>
    <lineage>
        <taxon>Archaea</taxon>
        <taxon>Methanobacteriati</taxon>
        <taxon>Methanobacteriota</taxon>
        <taxon>Stenosarchaea group</taxon>
        <taxon>Halobacteria</taxon>
        <taxon>Halobacteriales</taxon>
        <taxon>Haloferacaceae</taxon>
        <taxon>Halobaculum</taxon>
    </lineage>
</organism>
<dbReference type="Pfam" id="PF20068">
    <property type="entry name" value="Amphi-Trp"/>
    <property type="match status" value="1"/>
</dbReference>
<reference evidence="2 3" key="1">
    <citation type="journal article" date="2019" name="Int. J. Syst. Evol. Microbiol.">
        <title>The Global Catalogue of Microorganisms (GCM) 10K type strain sequencing project: providing services to taxonomists for standard genome sequencing and annotation.</title>
        <authorList>
            <consortium name="The Broad Institute Genomics Platform"/>
            <consortium name="The Broad Institute Genome Sequencing Center for Infectious Disease"/>
            <person name="Wu L."/>
            <person name="Ma J."/>
        </authorList>
    </citation>
    <scope>NUCLEOTIDE SEQUENCE [LARGE SCALE GENOMIC DNA]</scope>
    <source>
        <strain evidence="2 3">DT92</strain>
    </source>
</reference>